<dbReference type="AlphaFoldDB" id="A0A2U2AGX3"/>
<organism evidence="7 8">
    <name type="scientific">Ignatzschineria ureiclastica</name>
    <dbReference type="NCBI Taxonomy" id="472582"/>
    <lineage>
        <taxon>Bacteria</taxon>
        <taxon>Pseudomonadati</taxon>
        <taxon>Pseudomonadota</taxon>
        <taxon>Gammaproteobacteria</taxon>
        <taxon>Cardiobacteriales</taxon>
        <taxon>Ignatzschineriaceae</taxon>
        <taxon>Ignatzschineria</taxon>
    </lineage>
</organism>
<evidence type="ECO:0000256" key="4">
    <source>
        <dbReference type="ARBA" id="ARBA00022967"/>
    </source>
</evidence>
<sequence>MPFALEVENLQVILSTGQAVLHIPALSIPKGARVAIIGANGSGKSTLLRALAGLIPAGFDRYQLNHQSFESMTLLQRARFLSYIGQQQQPAEGTTAWEWCLLSRYPYATSALENRQIIEQALLMSGALEFAERTLESLSGGERQRVYMAGAIAQETPVIFLDEVNAALDPKYREALNQLLAQLTDKTILSITHDLNGLMQYTHILALKGGELVAFGERSSTLNRALLSHLFDYAFTALDHDGVTRYF</sequence>
<evidence type="ECO:0000256" key="2">
    <source>
        <dbReference type="ARBA" id="ARBA00022741"/>
    </source>
</evidence>
<dbReference type="InterPro" id="IPR003439">
    <property type="entry name" value="ABC_transporter-like_ATP-bd"/>
</dbReference>
<keyword evidence="2" id="KW-0547">Nucleotide-binding</keyword>
<dbReference type="Pfam" id="PF00005">
    <property type="entry name" value="ABC_tran"/>
    <property type="match status" value="1"/>
</dbReference>
<dbReference type="PANTHER" id="PTHR42794:SF1">
    <property type="entry name" value="HEMIN IMPORT ATP-BINDING PROTEIN HMUV"/>
    <property type="match status" value="1"/>
</dbReference>
<dbReference type="InterPro" id="IPR027417">
    <property type="entry name" value="P-loop_NTPase"/>
</dbReference>
<evidence type="ECO:0000313" key="8">
    <source>
        <dbReference type="Proteomes" id="UP000245020"/>
    </source>
</evidence>
<evidence type="ECO:0000259" key="6">
    <source>
        <dbReference type="PROSITE" id="PS50893"/>
    </source>
</evidence>
<comment type="function">
    <text evidence="5">Part of the ABC transporter complex HmuTUV involved in hemin import. Responsible for energy coupling to the transport system.</text>
</comment>
<dbReference type="GO" id="GO:0016887">
    <property type="term" value="F:ATP hydrolysis activity"/>
    <property type="evidence" value="ECO:0007669"/>
    <property type="project" value="InterPro"/>
</dbReference>
<dbReference type="Gene3D" id="3.40.50.300">
    <property type="entry name" value="P-loop containing nucleotide triphosphate hydrolases"/>
    <property type="match status" value="1"/>
</dbReference>
<proteinExistence type="predicted"/>
<dbReference type="SMART" id="SM00382">
    <property type="entry name" value="AAA"/>
    <property type="match status" value="1"/>
</dbReference>
<dbReference type="Proteomes" id="UP000245020">
    <property type="component" value="Unassembled WGS sequence"/>
</dbReference>
<evidence type="ECO:0000256" key="5">
    <source>
        <dbReference type="ARBA" id="ARBA00037066"/>
    </source>
</evidence>
<gene>
    <name evidence="7" type="ORF">DC083_01610</name>
</gene>
<keyword evidence="8" id="KW-1185">Reference proteome</keyword>
<evidence type="ECO:0000256" key="1">
    <source>
        <dbReference type="ARBA" id="ARBA00022448"/>
    </source>
</evidence>
<dbReference type="SUPFAM" id="SSF52540">
    <property type="entry name" value="P-loop containing nucleoside triphosphate hydrolases"/>
    <property type="match status" value="1"/>
</dbReference>
<accession>A0A2U2AGX3</accession>
<dbReference type="EMBL" id="QEWQ01000001">
    <property type="protein sequence ID" value="PWD81902.1"/>
    <property type="molecule type" value="Genomic_DNA"/>
</dbReference>
<dbReference type="InterPro" id="IPR003593">
    <property type="entry name" value="AAA+_ATPase"/>
</dbReference>
<comment type="caution">
    <text evidence="7">The sequence shown here is derived from an EMBL/GenBank/DDBJ whole genome shotgun (WGS) entry which is preliminary data.</text>
</comment>
<evidence type="ECO:0000256" key="3">
    <source>
        <dbReference type="ARBA" id="ARBA00022840"/>
    </source>
</evidence>
<name>A0A2U2AGX3_9GAMM</name>
<dbReference type="RefSeq" id="WP_109188521.1">
    <property type="nucleotide sequence ID" value="NZ_BMYA01000001.1"/>
</dbReference>
<reference evidence="8" key="1">
    <citation type="submission" date="2018-05" db="EMBL/GenBank/DDBJ databases">
        <title>Ignatzschineria dubaiensis sp. nov., isolated from necrotic foot tissues of dromedaries (Camelus dromedarius) and associated maggots in Dubai, United Arab Emirates.</title>
        <authorList>
            <person name="Tsang C.C."/>
            <person name="Tang J.Y.M."/>
            <person name="Fong J.Y.H."/>
            <person name="Kinne J."/>
            <person name="Lee H.H."/>
            <person name="Joseph M."/>
            <person name="Jose S."/>
            <person name="Schuster R.K."/>
            <person name="Tang Y."/>
            <person name="Sivakumar S."/>
            <person name="Chen J.H.K."/>
            <person name="Teng J.L.L."/>
            <person name="Lau S.K.P."/>
            <person name="Wernery U."/>
            <person name="Woo P.C.Y."/>
        </authorList>
    </citation>
    <scope>NUCLEOTIDE SEQUENCE [LARGE SCALE GENOMIC DNA]</scope>
    <source>
        <strain evidence="8">KCTC 22644</strain>
    </source>
</reference>
<dbReference type="OrthoDB" id="6461291at2"/>
<evidence type="ECO:0000313" key="7">
    <source>
        <dbReference type="EMBL" id="PWD81902.1"/>
    </source>
</evidence>
<dbReference type="PANTHER" id="PTHR42794">
    <property type="entry name" value="HEMIN IMPORT ATP-BINDING PROTEIN HMUV"/>
    <property type="match status" value="1"/>
</dbReference>
<keyword evidence="3" id="KW-0067">ATP-binding</keyword>
<keyword evidence="4" id="KW-1278">Translocase</keyword>
<keyword evidence="1" id="KW-0813">Transport</keyword>
<feature type="domain" description="ABC transporter" evidence="6">
    <location>
        <begin position="5"/>
        <end position="234"/>
    </location>
</feature>
<protein>
    <recommendedName>
        <fullName evidence="6">ABC transporter domain-containing protein</fullName>
    </recommendedName>
</protein>
<dbReference type="PROSITE" id="PS50893">
    <property type="entry name" value="ABC_TRANSPORTER_2"/>
    <property type="match status" value="1"/>
</dbReference>
<dbReference type="GO" id="GO:0005524">
    <property type="term" value="F:ATP binding"/>
    <property type="evidence" value="ECO:0007669"/>
    <property type="project" value="UniProtKB-KW"/>
</dbReference>